<feature type="compositionally biased region" description="Low complexity" evidence="1">
    <location>
        <begin position="217"/>
        <end position="234"/>
    </location>
</feature>
<keyword evidence="4" id="KW-0238">DNA-binding</keyword>
<feature type="compositionally biased region" description="Low complexity" evidence="1">
    <location>
        <begin position="241"/>
        <end position="252"/>
    </location>
</feature>
<feature type="transmembrane region" description="Helical" evidence="2">
    <location>
        <begin position="21"/>
        <end position="42"/>
    </location>
</feature>
<feature type="compositionally biased region" description="Polar residues" evidence="1">
    <location>
        <begin position="332"/>
        <end position="347"/>
    </location>
</feature>
<evidence type="ECO:0000313" key="3">
    <source>
        <dbReference type="Proteomes" id="UP000694888"/>
    </source>
</evidence>
<keyword evidence="2" id="KW-1133">Transmembrane helix</keyword>
<feature type="transmembrane region" description="Helical" evidence="2">
    <location>
        <begin position="86"/>
        <end position="110"/>
    </location>
</feature>
<evidence type="ECO:0000313" key="4">
    <source>
        <dbReference type="RefSeq" id="XP_005112450.1"/>
    </source>
</evidence>
<dbReference type="RefSeq" id="XP_005112450.1">
    <property type="nucleotide sequence ID" value="XM_005112393.3"/>
</dbReference>
<keyword evidence="4" id="KW-0371">Homeobox</keyword>
<reference evidence="4" key="1">
    <citation type="submission" date="2025-08" db="UniProtKB">
        <authorList>
            <consortium name="RefSeq"/>
        </authorList>
    </citation>
    <scope>IDENTIFICATION</scope>
</reference>
<evidence type="ECO:0000256" key="2">
    <source>
        <dbReference type="SAM" id="Phobius"/>
    </source>
</evidence>
<feature type="compositionally biased region" description="Gly residues" evidence="1">
    <location>
        <begin position="147"/>
        <end position="158"/>
    </location>
</feature>
<dbReference type="GO" id="GO:0003677">
    <property type="term" value="F:DNA binding"/>
    <property type="evidence" value="ECO:0007669"/>
    <property type="project" value="UniProtKB-KW"/>
</dbReference>
<evidence type="ECO:0000256" key="1">
    <source>
        <dbReference type="SAM" id="MobiDB-lite"/>
    </source>
</evidence>
<accession>A0ABM0K9X9</accession>
<proteinExistence type="predicted"/>
<keyword evidence="3" id="KW-1185">Reference proteome</keyword>
<feature type="region of interest" description="Disordered" evidence="1">
    <location>
        <begin position="209"/>
        <end position="260"/>
    </location>
</feature>
<feature type="transmembrane region" description="Helical" evidence="2">
    <location>
        <begin position="116"/>
        <end position="140"/>
    </location>
</feature>
<gene>
    <name evidence="4" type="primary">LOC101864499</name>
</gene>
<feature type="compositionally biased region" description="Polar residues" evidence="1">
    <location>
        <begin position="162"/>
        <end position="173"/>
    </location>
</feature>
<feature type="region of interest" description="Disordered" evidence="1">
    <location>
        <begin position="147"/>
        <end position="176"/>
    </location>
</feature>
<keyword evidence="2" id="KW-0472">Membrane</keyword>
<keyword evidence="2" id="KW-0812">Transmembrane</keyword>
<sequence>MRNTTNSPPRHLSGHRKRRGCFLFNVYSFFLGLGSGIIATIYALSETSPLLTKILMPLALLSGLATATAHIALTCTQKFTPKRRKLARSLVNICGHILTTIITCVATFSFSNAQGLFFLCGIFSASCYFMAAIAFIVNLVRDRVRKQGGGGRGGGRGGENNRAGSQERTSPSLNDAALPPYVNEFVTPIELAMLSCQIPIDFPSSPSVGFSGERTASSQNNNSNSNNNNNNNNSRGVRNWGSSGQSITSPSSGTGGVTGGLNSHGLTVTQLAMLAIPSTVVLPSYEEAASRTNSDLPPKYSEIAGIPEDNRVIESASADIVIGEGETGSGENGDSTNSTQNVTSEGAQNIDHEDAPPQYDDIV</sequence>
<name>A0ABM0K9X9_APLCA</name>
<dbReference type="Proteomes" id="UP000694888">
    <property type="component" value="Unplaced"/>
</dbReference>
<dbReference type="GeneID" id="101864499"/>
<organism evidence="3 4">
    <name type="scientific">Aplysia californica</name>
    <name type="common">California sea hare</name>
    <dbReference type="NCBI Taxonomy" id="6500"/>
    <lineage>
        <taxon>Eukaryota</taxon>
        <taxon>Metazoa</taxon>
        <taxon>Spiralia</taxon>
        <taxon>Lophotrochozoa</taxon>
        <taxon>Mollusca</taxon>
        <taxon>Gastropoda</taxon>
        <taxon>Heterobranchia</taxon>
        <taxon>Euthyneura</taxon>
        <taxon>Tectipleura</taxon>
        <taxon>Aplysiida</taxon>
        <taxon>Aplysioidea</taxon>
        <taxon>Aplysiidae</taxon>
        <taxon>Aplysia</taxon>
    </lineage>
</organism>
<protein>
    <submittedName>
        <fullName evidence="4">Homeobox protein 10</fullName>
    </submittedName>
</protein>
<feature type="transmembrane region" description="Helical" evidence="2">
    <location>
        <begin position="54"/>
        <end position="74"/>
    </location>
</feature>
<feature type="region of interest" description="Disordered" evidence="1">
    <location>
        <begin position="322"/>
        <end position="363"/>
    </location>
</feature>